<dbReference type="Proteomes" id="UP000575985">
    <property type="component" value="Unassembled WGS sequence"/>
</dbReference>
<dbReference type="AlphaFoldDB" id="A0A853BPE6"/>
<sequence length="31" mass="3053">MAATLVIGGLAGLYPAIRASRLSPTEALAAP</sequence>
<comment type="caution">
    <text evidence="1">The sequence shown here is derived from an EMBL/GenBank/DDBJ whole genome shotgun (WGS) entry which is preliminary data.</text>
</comment>
<evidence type="ECO:0000313" key="1">
    <source>
        <dbReference type="EMBL" id="NYI97318.1"/>
    </source>
</evidence>
<proteinExistence type="predicted"/>
<organism evidence="1 2">
    <name type="scientific">Streptomonospora nanhaiensis</name>
    <dbReference type="NCBI Taxonomy" id="1323731"/>
    <lineage>
        <taxon>Bacteria</taxon>
        <taxon>Bacillati</taxon>
        <taxon>Actinomycetota</taxon>
        <taxon>Actinomycetes</taxon>
        <taxon>Streptosporangiales</taxon>
        <taxon>Nocardiopsidaceae</taxon>
        <taxon>Streptomonospora</taxon>
    </lineage>
</organism>
<reference evidence="1 2" key="1">
    <citation type="submission" date="2020-07" db="EMBL/GenBank/DDBJ databases">
        <title>Sequencing the genomes of 1000 actinobacteria strains.</title>
        <authorList>
            <person name="Klenk H.-P."/>
        </authorList>
    </citation>
    <scope>NUCLEOTIDE SEQUENCE [LARGE SCALE GENOMIC DNA]</scope>
    <source>
        <strain evidence="1 2">DSM 45927</strain>
    </source>
</reference>
<dbReference type="EMBL" id="JACCFO010000001">
    <property type="protein sequence ID" value="NYI97318.1"/>
    <property type="molecule type" value="Genomic_DNA"/>
</dbReference>
<name>A0A853BPE6_9ACTN</name>
<gene>
    <name evidence="1" type="ORF">HNR12_003595</name>
</gene>
<evidence type="ECO:0000313" key="2">
    <source>
        <dbReference type="Proteomes" id="UP000575985"/>
    </source>
</evidence>
<accession>A0A853BPE6</accession>
<protein>
    <submittedName>
        <fullName evidence="1">ABC-type antimicrobial peptide transport system permease subunit</fullName>
    </submittedName>
</protein>
<keyword evidence="2" id="KW-1185">Reference proteome</keyword>